<dbReference type="Proteomes" id="UP000290657">
    <property type="component" value="Unassembled WGS sequence"/>
</dbReference>
<evidence type="ECO:0000313" key="2">
    <source>
        <dbReference type="Proteomes" id="UP000290657"/>
    </source>
</evidence>
<keyword evidence="2" id="KW-1185">Reference proteome</keyword>
<evidence type="ECO:0000313" key="1">
    <source>
        <dbReference type="EMBL" id="RXJ59942.1"/>
    </source>
</evidence>
<dbReference type="EMBL" id="PDKN01000002">
    <property type="protein sequence ID" value="RXJ59942.1"/>
    <property type="molecule type" value="Genomic_DNA"/>
</dbReference>
<proteinExistence type="predicted"/>
<protein>
    <submittedName>
        <fullName evidence="1">Uncharacterized protein</fullName>
    </submittedName>
</protein>
<comment type="caution">
    <text evidence="1">The sequence shown here is derived from an EMBL/GenBank/DDBJ whole genome shotgun (WGS) entry which is preliminary data.</text>
</comment>
<name>A0A4Q0XRP5_9BACT</name>
<organism evidence="1 2">
    <name type="scientific">Candidatus Marinarcus aquaticus</name>
    <dbReference type="NCBI Taxonomy" id="2044504"/>
    <lineage>
        <taxon>Bacteria</taxon>
        <taxon>Pseudomonadati</taxon>
        <taxon>Campylobacterota</taxon>
        <taxon>Epsilonproteobacteria</taxon>
        <taxon>Campylobacterales</taxon>
        <taxon>Arcobacteraceae</taxon>
        <taxon>Candidatus Marinarcus</taxon>
    </lineage>
</organism>
<dbReference type="AlphaFoldDB" id="A0A4Q0XRP5"/>
<sequence>MMETILNEYDMVVGARFGNGTIQDYVDEDNTYGLIRIEDSTCKWFLYHKEESDDLSQKLYKKVTLQNNHFIRNDFGEEIVLFDKEGSLSFEIFIKKIDEYLDDQLGELF</sequence>
<reference evidence="1 2" key="1">
    <citation type="submission" date="2017-10" db="EMBL/GenBank/DDBJ databases">
        <title>Genomics of the genus Arcobacter.</title>
        <authorList>
            <person name="Perez-Cataluna A."/>
            <person name="Figueras M.J."/>
        </authorList>
    </citation>
    <scope>NUCLEOTIDE SEQUENCE [LARGE SCALE GENOMIC DNA]</scope>
    <source>
        <strain evidence="1 2">CECT 8987</strain>
    </source>
</reference>
<dbReference type="OrthoDB" id="5346483at2"/>
<gene>
    <name evidence="1" type="ORF">CRV04_02700</name>
</gene>
<accession>A0A4Q0XRP5</accession>